<evidence type="ECO:0000313" key="4">
    <source>
        <dbReference type="Proteomes" id="UP000516957"/>
    </source>
</evidence>
<dbReference type="InterPro" id="IPR002539">
    <property type="entry name" value="MaoC-like_dom"/>
</dbReference>
<keyword evidence="4" id="KW-1185">Reference proteome</keyword>
<organism evidence="3 4">
    <name type="scientific">Nocardioides marinisabuli</name>
    <dbReference type="NCBI Taxonomy" id="419476"/>
    <lineage>
        <taxon>Bacteria</taxon>
        <taxon>Bacillati</taxon>
        <taxon>Actinomycetota</taxon>
        <taxon>Actinomycetes</taxon>
        <taxon>Propionibacteriales</taxon>
        <taxon>Nocardioidaceae</taxon>
        <taxon>Nocardioides</taxon>
    </lineage>
</organism>
<sequence length="151" mass="16150">MAPLTVDIADMASAVGAEIGPSGWLLMEQSRINAFADATGDHQWIHVDEERAASGPFGATVAHGYLTLAMVPQLLAEILHVTGRTSGVNYGMEKVRFISPVREGARIRMSGRIAGATPRAGGIQYRLEMVIELEGSEKPAMVGEFLVLAFP</sequence>
<dbReference type="InterPro" id="IPR029069">
    <property type="entry name" value="HotDog_dom_sf"/>
</dbReference>
<dbReference type="CDD" id="cd03450">
    <property type="entry name" value="NodN"/>
    <property type="match status" value="1"/>
</dbReference>
<dbReference type="InterPro" id="IPR039375">
    <property type="entry name" value="NodN-like"/>
</dbReference>
<reference evidence="3 4" key="1">
    <citation type="submission" date="2020-07" db="EMBL/GenBank/DDBJ databases">
        <title>Sequencing the genomes of 1000 actinobacteria strains.</title>
        <authorList>
            <person name="Klenk H.-P."/>
        </authorList>
    </citation>
    <scope>NUCLEOTIDE SEQUENCE [LARGE SCALE GENOMIC DNA]</scope>
    <source>
        <strain evidence="3 4">DSM 18965</strain>
    </source>
</reference>
<dbReference type="AlphaFoldDB" id="A0A7Y9JR18"/>
<dbReference type="Pfam" id="PF01575">
    <property type="entry name" value="MaoC_dehydratas"/>
    <property type="match status" value="1"/>
</dbReference>
<dbReference type="SUPFAM" id="SSF54637">
    <property type="entry name" value="Thioesterase/thiol ester dehydrase-isomerase"/>
    <property type="match status" value="1"/>
</dbReference>
<proteinExistence type="inferred from homology"/>
<gene>
    <name evidence="3" type="ORF">BKA08_001396</name>
</gene>
<name>A0A7Y9JR18_9ACTN</name>
<dbReference type="Proteomes" id="UP000516957">
    <property type="component" value="Unassembled WGS sequence"/>
</dbReference>
<dbReference type="PANTHER" id="PTHR42993:SF1">
    <property type="entry name" value="MAOC-LIKE DEHYDRATASE DOMAIN-CONTAINING PROTEIN"/>
    <property type="match status" value="1"/>
</dbReference>
<feature type="domain" description="MaoC-like" evidence="2">
    <location>
        <begin position="12"/>
        <end position="117"/>
    </location>
</feature>
<comment type="similarity">
    <text evidence="1">Belongs to the enoyl-CoA hydratase/isomerase family.</text>
</comment>
<dbReference type="EMBL" id="JACCBE010000001">
    <property type="protein sequence ID" value="NYD57158.1"/>
    <property type="molecule type" value="Genomic_DNA"/>
</dbReference>
<protein>
    <submittedName>
        <fullName evidence="3">Acyl dehydratase</fullName>
    </submittedName>
</protein>
<comment type="caution">
    <text evidence="3">The sequence shown here is derived from an EMBL/GenBank/DDBJ whole genome shotgun (WGS) entry which is preliminary data.</text>
</comment>
<evidence type="ECO:0000256" key="1">
    <source>
        <dbReference type="ARBA" id="ARBA00005254"/>
    </source>
</evidence>
<dbReference type="Gene3D" id="3.10.129.10">
    <property type="entry name" value="Hotdog Thioesterase"/>
    <property type="match status" value="1"/>
</dbReference>
<evidence type="ECO:0000259" key="2">
    <source>
        <dbReference type="Pfam" id="PF01575"/>
    </source>
</evidence>
<dbReference type="PANTHER" id="PTHR42993">
    <property type="entry name" value="MAOC-LIKE DEHYDRATASE DOMAIN-CONTAINING PROTEIN"/>
    <property type="match status" value="1"/>
</dbReference>
<evidence type="ECO:0000313" key="3">
    <source>
        <dbReference type="EMBL" id="NYD57158.1"/>
    </source>
</evidence>
<dbReference type="RefSeq" id="WP_276529364.1">
    <property type="nucleotide sequence ID" value="NZ_CP059163.1"/>
</dbReference>
<accession>A0A7Y9JR18</accession>